<dbReference type="PANTHER" id="PTHR24243">
    <property type="entry name" value="G-PROTEIN COUPLED RECEPTOR"/>
    <property type="match status" value="1"/>
</dbReference>
<evidence type="ECO:0000256" key="3">
    <source>
        <dbReference type="ARBA" id="ARBA00022692"/>
    </source>
</evidence>
<dbReference type="AlphaFoldDB" id="A0A182HQQ3"/>
<dbReference type="InterPro" id="IPR000276">
    <property type="entry name" value="GPCR_Rhodpsn"/>
</dbReference>
<proteinExistence type="inferred from homology"/>
<sequence length="682" mass="76514">MFSAVGDHLSGTALREDYGYGRSSQQMLLLAGRQNGSTLGDADGSFNANKALLMSAPTVSVLLMTTSYGSYGVELPPTVPSAGLPGLPLGGNDSSVHYQPPPTVHHPADAVTLSPAQEFDQQTFVYYAEVLSVINFYYVPALVLFGSIGNVLSVLVFFKTKLRKLSSSYYLAALGLSDTFYLIGQFVAWLNLVDLKIYIQEICCRFFTFSSSLCCFLSVWFVVAFTVERFIAVLYPLKRQTMCTVRRAKIVIFALTIAGIFISLPIFFFASPQFSASMNDTICDIVQEYKDQAAMFNFLDFILVFVVPFTIIVVLNTITALTVWKFASIRRTMTIPRSYGTNVRESRRQLNISSSQLFGNGTVPVQQIQLYSRSRVANSQIKVTKMLLIVSTVFVCLNLPSYIVRVKIYLETEHTNMNIYLVQNCCQLFFMTNFGINFILYCVSGQNFRKAIFGMFQKRSQRQINLEHTSGTQVTVTVTRGATITMLNASTVQPPLADARVAMEADGGALNLTETEVVMELIGNFLNFYYMPLLVVVGSIGNILSVLVFFNTKLKKLSSSYYLAALGISDTCYLVGLFVTWLSFFQVHIYTREPYCQLFTYTSGVSSFLSVWYVVAFTFERFIVVRYPLKRQSWCTVRRAKTIIACLTMVGSVHSVPYIFYAGTQYSERSNVTICDMRKEYT</sequence>
<dbReference type="Proteomes" id="UP000075840">
    <property type="component" value="Unassembled WGS sequence"/>
</dbReference>
<evidence type="ECO:0000256" key="7">
    <source>
        <dbReference type="ARBA" id="ARBA00023170"/>
    </source>
</evidence>
<evidence type="ECO:0000256" key="2">
    <source>
        <dbReference type="ARBA" id="ARBA00010663"/>
    </source>
</evidence>
<name>A0A182HQQ3_ANOAR</name>
<keyword evidence="12" id="KW-1185">Reference proteome</keyword>
<evidence type="ECO:0000256" key="4">
    <source>
        <dbReference type="ARBA" id="ARBA00022989"/>
    </source>
</evidence>
<keyword evidence="5 9" id="KW-0297">G-protein coupled receptor</keyword>
<evidence type="ECO:0000256" key="9">
    <source>
        <dbReference type="RuleBase" id="RU000688"/>
    </source>
</evidence>
<evidence type="ECO:0000256" key="5">
    <source>
        <dbReference type="ARBA" id="ARBA00023040"/>
    </source>
</evidence>
<keyword evidence="3 9" id="KW-0812">Transmembrane</keyword>
<dbReference type="VEuPathDB" id="VectorBase:AARA003596"/>
<evidence type="ECO:0000256" key="6">
    <source>
        <dbReference type="ARBA" id="ARBA00023136"/>
    </source>
</evidence>
<evidence type="ECO:0000256" key="1">
    <source>
        <dbReference type="ARBA" id="ARBA00004141"/>
    </source>
</evidence>
<dbReference type="PROSITE" id="PS50262">
    <property type="entry name" value="G_PROTEIN_RECEP_F1_2"/>
    <property type="match status" value="2"/>
</dbReference>
<keyword evidence="4" id="KW-1133">Transmembrane helix</keyword>
<feature type="domain" description="G-protein coupled receptors family 1 profile" evidence="10">
    <location>
        <begin position="541"/>
        <end position="682"/>
    </location>
</feature>
<keyword evidence="6" id="KW-0472">Membrane</keyword>
<evidence type="ECO:0000313" key="11">
    <source>
        <dbReference type="EnsemblMetazoa" id="AARA003596-PA"/>
    </source>
</evidence>
<dbReference type="Pfam" id="PF00001">
    <property type="entry name" value="7tm_1"/>
    <property type="match status" value="2"/>
</dbReference>
<dbReference type="VEuPathDB" id="VectorBase:AARA21_009466"/>
<evidence type="ECO:0000256" key="8">
    <source>
        <dbReference type="ARBA" id="ARBA00023224"/>
    </source>
</evidence>
<dbReference type="InterPro" id="IPR017452">
    <property type="entry name" value="GPCR_Rhodpsn_7TM"/>
</dbReference>
<dbReference type="PANTHER" id="PTHR24243:SF230">
    <property type="entry name" value="G-PROTEIN COUPLED RECEPTORS FAMILY 1 PROFILE DOMAIN-CONTAINING PROTEIN"/>
    <property type="match status" value="1"/>
</dbReference>
<feature type="domain" description="G-protein coupled receptors family 1 profile" evidence="10">
    <location>
        <begin position="149"/>
        <end position="441"/>
    </location>
</feature>
<evidence type="ECO:0000313" key="12">
    <source>
        <dbReference type="Proteomes" id="UP000075840"/>
    </source>
</evidence>
<dbReference type="EMBL" id="APCN01004677">
    <property type="status" value="NOT_ANNOTATED_CDS"/>
    <property type="molecule type" value="Genomic_DNA"/>
</dbReference>
<keyword evidence="8 9" id="KW-0807">Transducer</keyword>
<organism evidence="11 12">
    <name type="scientific">Anopheles arabiensis</name>
    <name type="common">Mosquito</name>
    <dbReference type="NCBI Taxonomy" id="7173"/>
    <lineage>
        <taxon>Eukaryota</taxon>
        <taxon>Metazoa</taxon>
        <taxon>Ecdysozoa</taxon>
        <taxon>Arthropoda</taxon>
        <taxon>Hexapoda</taxon>
        <taxon>Insecta</taxon>
        <taxon>Pterygota</taxon>
        <taxon>Neoptera</taxon>
        <taxon>Endopterygota</taxon>
        <taxon>Diptera</taxon>
        <taxon>Nematocera</taxon>
        <taxon>Culicoidea</taxon>
        <taxon>Culicidae</taxon>
        <taxon>Anophelinae</taxon>
        <taxon>Anopheles</taxon>
    </lineage>
</organism>
<dbReference type="PRINTS" id="PR00237">
    <property type="entry name" value="GPCRRHODOPSN"/>
</dbReference>
<comment type="subcellular location">
    <subcellularLocation>
        <location evidence="1">Membrane</location>
        <topology evidence="1">Multi-pass membrane protein</topology>
    </subcellularLocation>
</comment>
<keyword evidence="7 9" id="KW-0675">Receptor</keyword>
<protein>
    <recommendedName>
        <fullName evidence="10">G-protein coupled receptors family 1 profile domain-containing protein</fullName>
    </recommendedName>
</protein>
<dbReference type="Gene3D" id="1.20.1070.10">
    <property type="entry name" value="Rhodopsin 7-helix transmembrane proteins"/>
    <property type="match status" value="2"/>
</dbReference>
<dbReference type="SUPFAM" id="SSF81321">
    <property type="entry name" value="Family A G protein-coupled receptor-like"/>
    <property type="match status" value="2"/>
</dbReference>
<dbReference type="GO" id="GO:0004930">
    <property type="term" value="F:G protein-coupled receptor activity"/>
    <property type="evidence" value="ECO:0007669"/>
    <property type="project" value="UniProtKB-KW"/>
</dbReference>
<dbReference type="GO" id="GO:0005886">
    <property type="term" value="C:plasma membrane"/>
    <property type="evidence" value="ECO:0007669"/>
    <property type="project" value="TreeGrafter"/>
</dbReference>
<accession>A0A182HQQ3</accession>
<dbReference type="PROSITE" id="PS00237">
    <property type="entry name" value="G_PROTEIN_RECEP_F1_1"/>
    <property type="match status" value="2"/>
</dbReference>
<evidence type="ECO:0000259" key="10">
    <source>
        <dbReference type="PROSITE" id="PS50262"/>
    </source>
</evidence>
<reference evidence="11" key="1">
    <citation type="submission" date="2022-08" db="UniProtKB">
        <authorList>
            <consortium name="EnsemblMetazoa"/>
        </authorList>
    </citation>
    <scope>IDENTIFICATION</scope>
    <source>
        <strain evidence="11">Dongola</strain>
    </source>
</reference>
<comment type="similarity">
    <text evidence="2 9">Belongs to the G-protein coupled receptor 1 family.</text>
</comment>
<dbReference type="CDD" id="cd14978">
    <property type="entry name" value="7tmA_FMRFamide_R-like"/>
    <property type="match status" value="1"/>
</dbReference>
<dbReference type="EnsemblMetazoa" id="AARA003596-RA">
    <property type="protein sequence ID" value="AARA003596-PA"/>
    <property type="gene ID" value="AARA003596"/>
</dbReference>